<organism evidence="1 2">
    <name type="scientific">Legionella tucsonensis</name>
    <dbReference type="NCBI Taxonomy" id="40335"/>
    <lineage>
        <taxon>Bacteria</taxon>
        <taxon>Pseudomonadati</taxon>
        <taxon>Pseudomonadota</taxon>
        <taxon>Gammaproteobacteria</taxon>
        <taxon>Legionellales</taxon>
        <taxon>Legionellaceae</taxon>
        <taxon>Legionella</taxon>
    </lineage>
</organism>
<evidence type="ECO:0000313" key="2">
    <source>
        <dbReference type="Proteomes" id="UP000054693"/>
    </source>
</evidence>
<dbReference type="EMBL" id="LNZA01000004">
    <property type="protein sequence ID" value="KTD71867.1"/>
    <property type="molecule type" value="Genomic_DNA"/>
</dbReference>
<dbReference type="AlphaFoldDB" id="A0A0W0ZRP1"/>
<keyword evidence="2" id="KW-1185">Reference proteome</keyword>
<gene>
    <name evidence="1" type="ORF">Ltuc_2473</name>
</gene>
<dbReference type="OrthoDB" id="5649400at2"/>
<proteinExistence type="predicted"/>
<dbReference type="PATRIC" id="fig|40335.7.peg.2638"/>
<reference evidence="1 2" key="1">
    <citation type="submission" date="2015-11" db="EMBL/GenBank/DDBJ databases">
        <title>Genomic analysis of 38 Legionella species identifies large and diverse effector repertoires.</title>
        <authorList>
            <person name="Burstein D."/>
            <person name="Amaro F."/>
            <person name="Zusman T."/>
            <person name="Lifshitz Z."/>
            <person name="Cohen O."/>
            <person name="Gilbert J.A."/>
            <person name="Pupko T."/>
            <person name="Shuman H.A."/>
            <person name="Segal G."/>
        </authorList>
    </citation>
    <scope>NUCLEOTIDE SEQUENCE [LARGE SCALE GENOMIC DNA]</scope>
    <source>
        <strain evidence="1 2">ATCC 49180</strain>
    </source>
</reference>
<name>A0A0W0ZRP1_9GAMM</name>
<accession>A0A0W0ZRP1</accession>
<comment type="caution">
    <text evidence="1">The sequence shown here is derived from an EMBL/GenBank/DDBJ whole genome shotgun (WGS) entry which is preliminary data.</text>
</comment>
<evidence type="ECO:0000313" key="1">
    <source>
        <dbReference type="EMBL" id="KTD71867.1"/>
    </source>
</evidence>
<sequence>MMKTEILFKFVIIRNPEVGESTPGPTINFDGHQWVNRITALTTNDVSLADARRRVSNDFMDSSTYFLRAPNWHPFLVRQAEVQRFLKISENKTQFKSFFNPLLKQINSSFNSLEDFVGSAEFKQLKELLWHSYYSNVALIARRAQDRPVIEFWLRFWHFLERLVVGDDFNDLINDFNKWSFAVPNELVRAVKTEDTKESEQNEDSSLIPVSVSNKIAETRKAIAQLQATRTQIVKVFHAKLAEATEKEESEKMKPIPDSGGSISTRKAPWILTAKEIGSDAAKTLERLGISLDIHDATQLSALLERQEAELESEAFKLEYTKRVTLVRGVPVMVRRKEASNDQTKD</sequence>
<protein>
    <submittedName>
        <fullName evidence="1">Uncharacterized protein</fullName>
    </submittedName>
</protein>
<dbReference type="RefSeq" id="WP_058521695.1">
    <property type="nucleotide sequence ID" value="NZ_CAAAIP010000004.1"/>
</dbReference>
<dbReference type="Proteomes" id="UP000054693">
    <property type="component" value="Unassembled WGS sequence"/>
</dbReference>